<evidence type="ECO:0000256" key="1">
    <source>
        <dbReference type="ARBA" id="ARBA00022679"/>
    </source>
</evidence>
<dbReference type="InterPro" id="IPR036890">
    <property type="entry name" value="HATPase_C_sf"/>
</dbReference>
<sequence>MKVFVEAPSGVSAKDTHKLMGRGISAFALLLLLQTFGQILTQMRWTADWWEAIFLWSFLGLLVVFVVASIRGRGLTWSAAALSALVLFGLLLWPVAVPSNVPETIGTPWLWALINVGAVWCAFAFGTVPGCVYTVVIGVVFAVVRTTPQAASASLQVALEDAAFATVMGLIICLTIGILRSAAHRVDTSAEEAILRYREAAAEKALSSERLRLDALLHDSVMTVLITGARSVSVPERQSSAELAASALERLDVQASEESKAAPATVTELAARIRFTVDDGVEDPEVVVTCDATETLRLPGEVVRAVFEATTEAVHNAARHSGAARCEVRVTGHKAGDDARVIVSVKDNGSGFNPDLVSDRRLGIKVSIIGRLEAVGGTATVTSTIGAGTDVRLTWSGAPA</sequence>
<keyword evidence="3" id="KW-0902">Two-component regulatory system</keyword>
<evidence type="ECO:0000259" key="5">
    <source>
        <dbReference type="Pfam" id="PF02518"/>
    </source>
</evidence>
<feature type="transmembrane region" description="Helical" evidence="4">
    <location>
        <begin position="77"/>
        <end position="97"/>
    </location>
</feature>
<dbReference type="PANTHER" id="PTHR24421">
    <property type="entry name" value="NITRATE/NITRITE SENSOR PROTEIN NARX-RELATED"/>
    <property type="match status" value="1"/>
</dbReference>
<protein>
    <recommendedName>
        <fullName evidence="5">Histidine kinase/HSP90-like ATPase domain-containing protein</fullName>
    </recommendedName>
</protein>
<dbReference type="GO" id="GO:0000160">
    <property type="term" value="P:phosphorelay signal transduction system"/>
    <property type="evidence" value="ECO:0007669"/>
    <property type="project" value="UniProtKB-KW"/>
</dbReference>
<keyword evidence="4" id="KW-0472">Membrane</keyword>
<keyword evidence="4" id="KW-1133">Transmembrane helix</keyword>
<dbReference type="Gene3D" id="3.30.565.10">
    <property type="entry name" value="Histidine kinase-like ATPase, C-terminal domain"/>
    <property type="match status" value="1"/>
</dbReference>
<evidence type="ECO:0000313" key="6">
    <source>
        <dbReference type="EMBL" id="TDF92878.1"/>
    </source>
</evidence>
<dbReference type="SUPFAM" id="SSF55874">
    <property type="entry name" value="ATPase domain of HSP90 chaperone/DNA topoisomerase II/histidine kinase"/>
    <property type="match status" value="1"/>
</dbReference>
<dbReference type="OrthoDB" id="144293at2"/>
<name>A0A4R5KE86_9MICC</name>
<dbReference type="AlphaFoldDB" id="A0A4R5KE86"/>
<feature type="transmembrane region" description="Helical" evidence="4">
    <location>
        <begin position="53"/>
        <end position="70"/>
    </location>
</feature>
<proteinExistence type="predicted"/>
<evidence type="ECO:0000256" key="2">
    <source>
        <dbReference type="ARBA" id="ARBA00022777"/>
    </source>
</evidence>
<dbReference type="CDD" id="cd16917">
    <property type="entry name" value="HATPase_UhpB-NarQ-NarX-like"/>
    <property type="match status" value="1"/>
</dbReference>
<accession>A0A4R5KE86</accession>
<feature type="transmembrane region" description="Helical" evidence="4">
    <location>
        <begin position="162"/>
        <end position="179"/>
    </location>
</feature>
<dbReference type="GO" id="GO:0016301">
    <property type="term" value="F:kinase activity"/>
    <property type="evidence" value="ECO:0007669"/>
    <property type="project" value="UniProtKB-KW"/>
</dbReference>
<evidence type="ECO:0000256" key="3">
    <source>
        <dbReference type="ARBA" id="ARBA00023012"/>
    </source>
</evidence>
<evidence type="ECO:0000256" key="4">
    <source>
        <dbReference type="SAM" id="Phobius"/>
    </source>
</evidence>
<reference evidence="6 7" key="1">
    <citation type="submission" date="2019-03" db="EMBL/GenBank/DDBJ databases">
        <title>Whole genome sequence of Arthrobacter sp JH1-1.</title>
        <authorList>
            <person name="Trinh H.N."/>
        </authorList>
    </citation>
    <scope>NUCLEOTIDE SEQUENCE [LARGE SCALE GENOMIC DNA]</scope>
    <source>
        <strain evidence="6 7">JH1-1</strain>
    </source>
</reference>
<feature type="domain" description="Histidine kinase/HSP90-like ATPase" evidence="5">
    <location>
        <begin position="304"/>
        <end position="395"/>
    </location>
</feature>
<feature type="transmembrane region" description="Helical" evidence="4">
    <location>
        <begin position="109"/>
        <end position="142"/>
    </location>
</feature>
<keyword evidence="7" id="KW-1185">Reference proteome</keyword>
<dbReference type="PANTHER" id="PTHR24421:SF61">
    <property type="entry name" value="OXYGEN SENSOR HISTIDINE KINASE NREB"/>
    <property type="match status" value="1"/>
</dbReference>
<dbReference type="Proteomes" id="UP000295511">
    <property type="component" value="Unassembled WGS sequence"/>
</dbReference>
<dbReference type="InterPro" id="IPR050482">
    <property type="entry name" value="Sensor_HK_TwoCompSys"/>
</dbReference>
<organism evidence="6 7">
    <name type="scientific">Arthrobacter terricola</name>
    <dbReference type="NCBI Taxonomy" id="2547396"/>
    <lineage>
        <taxon>Bacteria</taxon>
        <taxon>Bacillati</taxon>
        <taxon>Actinomycetota</taxon>
        <taxon>Actinomycetes</taxon>
        <taxon>Micrococcales</taxon>
        <taxon>Micrococcaceae</taxon>
        <taxon>Arthrobacter</taxon>
    </lineage>
</organism>
<keyword evidence="1" id="KW-0808">Transferase</keyword>
<evidence type="ECO:0000313" key="7">
    <source>
        <dbReference type="Proteomes" id="UP000295511"/>
    </source>
</evidence>
<dbReference type="RefSeq" id="WP_133205455.1">
    <property type="nucleotide sequence ID" value="NZ_SMRU01000021.1"/>
</dbReference>
<dbReference type="InterPro" id="IPR003594">
    <property type="entry name" value="HATPase_dom"/>
</dbReference>
<comment type="caution">
    <text evidence="6">The sequence shown here is derived from an EMBL/GenBank/DDBJ whole genome shotgun (WGS) entry which is preliminary data.</text>
</comment>
<dbReference type="EMBL" id="SMRU01000021">
    <property type="protein sequence ID" value="TDF92878.1"/>
    <property type="molecule type" value="Genomic_DNA"/>
</dbReference>
<keyword evidence="4" id="KW-0812">Transmembrane</keyword>
<gene>
    <name evidence="6" type="ORF">E1809_17110</name>
</gene>
<keyword evidence="2" id="KW-0418">Kinase</keyword>
<dbReference type="Pfam" id="PF02518">
    <property type="entry name" value="HATPase_c"/>
    <property type="match status" value="1"/>
</dbReference>